<dbReference type="GO" id="GO:0006457">
    <property type="term" value="P:protein folding"/>
    <property type="evidence" value="ECO:0007669"/>
    <property type="project" value="TreeGrafter"/>
</dbReference>
<dbReference type="EMBL" id="GBEZ01026329">
    <property type="protein sequence ID" value="JAC60872.1"/>
    <property type="molecule type" value="Transcribed_RNA"/>
</dbReference>
<evidence type="ECO:0000313" key="3">
    <source>
        <dbReference type="EMBL" id="JAC60872.1"/>
    </source>
</evidence>
<dbReference type="GO" id="GO:0003755">
    <property type="term" value="F:peptidyl-prolyl cis-trans isomerase activity"/>
    <property type="evidence" value="ECO:0007669"/>
    <property type="project" value="InterPro"/>
</dbReference>
<keyword evidence="3" id="KW-0413">Isomerase</keyword>
<dbReference type="PANTHER" id="PTHR11071">
    <property type="entry name" value="PEPTIDYL-PROLYL CIS-TRANS ISOMERASE"/>
    <property type="match status" value="1"/>
</dbReference>
<accession>A0A061QJN8</accession>
<dbReference type="PROSITE" id="PS50072">
    <property type="entry name" value="CSA_PPIASE_2"/>
    <property type="match status" value="1"/>
</dbReference>
<dbReference type="Gene3D" id="3.50.4.10">
    <property type="entry name" value="Hepatocyte Growth Factor"/>
    <property type="match status" value="1"/>
</dbReference>
<dbReference type="PANTHER" id="PTHR11071:SF561">
    <property type="entry name" value="PEPTIDYL-PROLYL CIS-TRANS ISOMERASE D-RELATED"/>
    <property type="match status" value="1"/>
</dbReference>
<evidence type="ECO:0000313" key="4">
    <source>
        <dbReference type="EMBL" id="JAC79155.1"/>
    </source>
</evidence>
<dbReference type="SUPFAM" id="SSF50891">
    <property type="entry name" value="Cyclophilin-like"/>
    <property type="match status" value="1"/>
</dbReference>
<gene>
    <name evidence="4" type="ORF">TSPGSL018_13385</name>
    <name evidence="3" type="ORF">TSPGSL018_27770</name>
</gene>
<dbReference type="PRINTS" id="PR00153">
    <property type="entry name" value="CSAPPISMRASE"/>
</dbReference>
<comment type="similarity">
    <text evidence="1">Belongs to the cyclophilin-type PPIase family.</text>
</comment>
<proteinExistence type="inferred from homology"/>
<name>A0A061QJN8_9CHLO</name>
<dbReference type="Gene3D" id="2.40.100.10">
    <property type="entry name" value="Cyclophilin-like"/>
    <property type="match status" value="1"/>
</dbReference>
<evidence type="ECO:0000256" key="1">
    <source>
        <dbReference type="ARBA" id="ARBA00007365"/>
    </source>
</evidence>
<dbReference type="Pfam" id="PF00160">
    <property type="entry name" value="Pro_isomerase"/>
    <property type="match status" value="1"/>
</dbReference>
<dbReference type="InterPro" id="IPR029000">
    <property type="entry name" value="Cyclophilin-like_dom_sf"/>
</dbReference>
<reference evidence="3" key="1">
    <citation type="submission" date="2014-05" db="EMBL/GenBank/DDBJ databases">
        <title>The transcriptome of the halophilic microalga Tetraselmis sp. GSL018 isolated from the Great Salt Lake, Utah.</title>
        <authorList>
            <person name="Jinkerson R.E."/>
            <person name="D'Adamo S."/>
            <person name="Posewitz M.C."/>
        </authorList>
    </citation>
    <scope>NUCLEOTIDE SEQUENCE</scope>
    <source>
        <strain evidence="3">GSL018</strain>
    </source>
</reference>
<dbReference type="EMBL" id="GBEZ01006226">
    <property type="protein sequence ID" value="JAC79155.1"/>
    <property type="molecule type" value="Transcribed_RNA"/>
</dbReference>
<dbReference type="InterPro" id="IPR002130">
    <property type="entry name" value="Cyclophilin-type_PPIase_dom"/>
</dbReference>
<evidence type="ECO:0000259" key="2">
    <source>
        <dbReference type="PROSITE" id="PS50072"/>
    </source>
</evidence>
<organism evidence="3">
    <name type="scientific">Tetraselmis sp. GSL018</name>
    <dbReference type="NCBI Taxonomy" id="582737"/>
    <lineage>
        <taxon>Eukaryota</taxon>
        <taxon>Viridiplantae</taxon>
        <taxon>Chlorophyta</taxon>
        <taxon>core chlorophytes</taxon>
        <taxon>Chlorodendrophyceae</taxon>
        <taxon>Chlorodendrales</taxon>
        <taxon>Chlorodendraceae</taxon>
        <taxon>Tetraselmis</taxon>
    </lineage>
</organism>
<sequence>MSLRAVVVGSLSLAAFLASYHVTVTLTTLFGNFPAYSGVGRGPRPAPEAAQHLATYVADEEQKNELWRKYIPPPPPPPPAPDLRGKGPVEWADGADSCHAEPNAEYDGEHVVRWGETNPKDCAAECCQACKDESEGSLGCNTWVWCGEVSGCSGRGYKECWLKHQKLLNPNRVGGKRGRDVKWTSGFILTELQREEFERRVREQRWQEAERLDRLRADLTRPMVYLDVAIAGELVGRITIVLLNKEAPRAAENFRALCTGEKGIVPAGHEGAGRPYSLKGAPFYRIIDQFIIQTGANTDSVFGGAFKDDPGGLELKHEHKGLLSMANNGPDSNTSHMSIMLNPAPHLDGKYTIFGQVVEGMDVVEAVNRLAGGRPGGTADATAGAVIVDTGQLRPGLPFPEAAS</sequence>
<dbReference type="AlphaFoldDB" id="A0A061QJN8"/>
<protein>
    <submittedName>
        <fullName evidence="3">Peptidyl-prolyl cis-trans isomerase cyp40-like</fullName>
    </submittedName>
</protein>
<feature type="domain" description="PPIase cyclophilin-type" evidence="2">
    <location>
        <begin position="225"/>
        <end position="392"/>
    </location>
</feature>
<dbReference type="GO" id="GO:0016018">
    <property type="term" value="F:cyclosporin A binding"/>
    <property type="evidence" value="ECO:0007669"/>
    <property type="project" value="TreeGrafter"/>
</dbReference>
<dbReference type="GO" id="GO:0005737">
    <property type="term" value="C:cytoplasm"/>
    <property type="evidence" value="ECO:0007669"/>
    <property type="project" value="TreeGrafter"/>
</dbReference>